<dbReference type="SUPFAM" id="SSF48498">
    <property type="entry name" value="Tetracyclin repressor-like, C-terminal domain"/>
    <property type="match status" value="1"/>
</dbReference>
<dbReference type="PROSITE" id="PS50977">
    <property type="entry name" value="HTH_TETR_2"/>
    <property type="match status" value="1"/>
</dbReference>
<dbReference type="RefSeq" id="WP_108974766.1">
    <property type="nucleotide sequence ID" value="NZ_BFBB01000003.1"/>
</dbReference>
<evidence type="ECO:0000256" key="4">
    <source>
        <dbReference type="PROSITE-ProRule" id="PRU00335"/>
    </source>
</evidence>
<dbReference type="PANTHER" id="PTHR43479:SF11">
    <property type="entry name" value="ACREF_ENVCD OPERON REPRESSOR-RELATED"/>
    <property type="match status" value="1"/>
</dbReference>
<dbReference type="InterPro" id="IPR036271">
    <property type="entry name" value="Tet_transcr_reg_TetR-rel_C_sf"/>
</dbReference>
<dbReference type="EMBL" id="BFBB01000003">
    <property type="protein sequence ID" value="GBF49679.1"/>
    <property type="molecule type" value="Genomic_DNA"/>
</dbReference>
<comment type="caution">
    <text evidence="6">The sequence shown here is derived from an EMBL/GenBank/DDBJ whole genome shotgun (WGS) entry which is preliminary data.</text>
</comment>
<dbReference type="SUPFAM" id="SSF46689">
    <property type="entry name" value="Homeodomain-like"/>
    <property type="match status" value="1"/>
</dbReference>
<keyword evidence="7" id="KW-1185">Reference proteome</keyword>
<dbReference type="PANTHER" id="PTHR43479">
    <property type="entry name" value="ACREF/ENVCD OPERON REPRESSOR-RELATED"/>
    <property type="match status" value="1"/>
</dbReference>
<dbReference type="InterPro" id="IPR009057">
    <property type="entry name" value="Homeodomain-like_sf"/>
</dbReference>
<sequence length="211" mass="24336">MVRMRKSYHHGNLRDAILKESLLWIKKEGIETLSLREIAKKLGVTHSAPNKHFPKKEVLLANMVEHGFIQFRIALLEGCKNLETEPREAFQSMCLSYIKFANDNPEIYRLMFSKTLDDYEDYPACQKAGFASFQVLLDAVNKLQEGGIIKQGDIREISFLLWSLIHGYVLLWQEGRIEGLKTKMEGKAEKLSDTHFFISLMNHLNSSIFLT</sequence>
<feature type="domain" description="HTH tetR-type" evidence="5">
    <location>
        <begin position="11"/>
        <end position="71"/>
    </location>
</feature>
<dbReference type="Pfam" id="PF00440">
    <property type="entry name" value="TetR_N"/>
    <property type="match status" value="1"/>
</dbReference>
<evidence type="ECO:0000313" key="7">
    <source>
        <dbReference type="Proteomes" id="UP000245133"/>
    </source>
</evidence>
<evidence type="ECO:0000313" key="6">
    <source>
        <dbReference type="EMBL" id="GBF49679.1"/>
    </source>
</evidence>
<dbReference type="InterPro" id="IPR025996">
    <property type="entry name" value="MT1864/Rv1816-like_C"/>
</dbReference>
<organism evidence="6 7">
    <name type="scientific">Leptospira ryugenii</name>
    <dbReference type="NCBI Taxonomy" id="1917863"/>
    <lineage>
        <taxon>Bacteria</taxon>
        <taxon>Pseudomonadati</taxon>
        <taxon>Spirochaetota</taxon>
        <taxon>Spirochaetia</taxon>
        <taxon>Leptospirales</taxon>
        <taxon>Leptospiraceae</taxon>
        <taxon>Leptospira</taxon>
    </lineage>
</organism>
<accession>A0A2P2DYG8</accession>
<proteinExistence type="predicted"/>
<dbReference type="GO" id="GO:0003677">
    <property type="term" value="F:DNA binding"/>
    <property type="evidence" value="ECO:0007669"/>
    <property type="project" value="UniProtKB-UniRule"/>
</dbReference>
<dbReference type="AlphaFoldDB" id="A0A2P2DYG8"/>
<gene>
    <name evidence="6" type="ORF">LPTSP4_11950</name>
</gene>
<feature type="DNA-binding region" description="H-T-H motif" evidence="4">
    <location>
        <begin position="34"/>
        <end position="53"/>
    </location>
</feature>
<evidence type="ECO:0000256" key="2">
    <source>
        <dbReference type="ARBA" id="ARBA00023125"/>
    </source>
</evidence>
<evidence type="ECO:0000256" key="3">
    <source>
        <dbReference type="ARBA" id="ARBA00023163"/>
    </source>
</evidence>
<keyword evidence="2 4" id="KW-0238">DNA-binding</keyword>
<keyword evidence="3" id="KW-0804">Transcription</keyword>
<protein>
    <submittedName>
        <fullName evidence="6">WHG domain protein</fullName>
    </submittedName>
</protein>
<evidence type="ECO:0000259" key="5">
    <source>
        <dbReference type="PROSITE" id="PS50977"/>
    </source>
</evidence>
<name>A0A2P2DYG8_9LEPT</name>
<dbReference type="InterPro" id="IPR050624">
    <property type="entry name" value="HTH-type_Tx_Regulator"/>
</dbReference>
<dbReference type="OrthoDB" id="9179041at2"/>
<dbReference type="Proteomes" id="UP000245133">
    <property type="component" value="Unassembled WGS sequence"/>
</dbReference>
<reference evidence="6 7" key="1">
    <citation type="submission" date="2018-02" db="EMBL/GenBank/DDBJ databases">
        <title>Novel Leptospira species isolated from soil and water in Japan.</title>
        <authorList>
            <person name="Nakao R."/>
            <person name="Masuzawa T."/>
        </authorList>
    </citation>
    <scope>NUCLEOTIDE SEQUENCE [LARGE SCALE GENOMIC DNA]</scope>
    <source>
        <strain evidence="6 7">YH101</strain>
    </source>
</reference>
<evidence type="ECO:0000256" key="1">
    <source>
        <dbReference type="ARBA" id="ARBA00023015"/>
    </source>
</evidence>
<dbReference type="Gene3D" id="1.10.357.10">
    <property type="entry name" value="Tetracycline Repressor, domain 2"/>
    <property type="match status" value="1"/>
</dbReference>
<dbReference type="InterPro" id="IPR001647">
    <property type="entry name" value="HTH_TetR"/>
</dbReference>
<dbReference type="Pfam" id="PF13305">
    <property type="entry name" value="TetR_C_33"/>
    <property type="match status" value="1"/>
</dbReference>
<keyword evidence="1" id="KW-0805">Transcription regulation</keyword>